<keyword evidence="3" id="KW-0804">Transcription</keyword>
<dbReference type="SUPFAM" id="SSF48008">
    <property type="entry name" value="GntR ligand-binding domain-like"/>
    <property type="match status" value="1"/>
</dbReference>
<evidence type="ECO:0000313" key="6">
    <source>
        <dbReference type="EMBL" id="QCO55396.1"/>
    </source>
</evidence>
<gene>
    <name evidence="6" type="ORF">EOK75_06185</name>
</gene>
<dbReference type="SMART" id="SM00895">
    <property type="entry name" value="FCD"/>
    <property type="match status" value="1"/>
</dbReference>
<reference evidence="6 7" key="1">
    <citation type="submission" date="2019-05" db="EMBL/GenBank/DDBJ databases">
        <title>Pseudorhodobacter turbinis sp. nov., isolated from the gut of the Korean turban shell.</title>
        <authorList>
            <person name="Jeong Y.-S."/>
            <person name="Kang W.-R."/>
            <person name="Bae J.-W."/>
        </authorList>
    </citation>
    <scope>NUCLEOTIDE SEQUENCE [LARGE SCALE GENOMIC DNA]</scope>
    <source>
        <strain evidence="6 7">S12M18</strain>
    </source>
</reference>
<dbReference type="InterPro" id="IPR008920">
    <property type="entry name" value="TF_FadR/GntR_C"/>
</dbReference>
<dbReference type="PANTHER" id="PTHR43537:SF39">
    <property type="entry name" value="HTH-TYPE TRANSCRIPTIONAL REGULATOR MCBR"/>
    <property type="match status" value="1"/>
</dbReference>
<sequence length="258" mass="28158">MVANALFVITRINRGDAQLSTRSFETAGEIAGTHDWVSPIAKENLGDRAYLALRAALMGGQLKPGEKLRLRPMSKRFGISATPMREAFLRLVSLDALALDARGTAMVPELTRDQLIEIRNIRVDLEGRAAAAAATLASAEDIAALEAMHAALSRAFEAGDYAQAIDLNTQFHLHLCRMGEMPILLEIVENLWVRCGPLLSHLYDGGNPFSDTHPHLTVLEGLRRRDQAMTRGAICHDIEHGGQGLLHRAKGAQADQDI</sequence>
<dbReference type="Gene3D" id="1.20.120.530">
    <property type="entry name" value="GntR ligand-binding domain-like"/>
    <property type="match status" value="1"/>
</dbReference>
<keyword evidence="2" id="KW-0238">DNA-binding</keyword>
<evidence type="ECO:0000259" key="4">
    <source>
        <dbReference type="SMART" id="SM00345"/>
    </source>
</evidence>
<evidence type="ECO:0000256" key="2">
    <source>
        <dbReference type="ARBA" id="ARBA00023125"/>
    </source>
</evidence>
<dbReference type="InterPro" id="IPR036390">
    <property type="entry name" value="WH_DNA-bd_sf"/>
</dbReference>
<dbReference type="SMART" id="SM00345">
    <property type="entry name" value="HTH_GNTR"/>
    <property type="match status" value="1"/>
</dbReference>
<dbReference type="Pfam" id="PF07729">
    <property type="entry name" value="FCD"/>
    <property type="match status" value="1"/>
</dbReference>
<feature type="domain" description="HTH gntR-type" evidence="4">
    <location>
        <begin position="49"/>
        <end position="107"/>
    </location>
</feature>
<evidence type="ECO:0000313" key="7">
    <source>
        <dbReference type="Proteomes" id="UP000298631"/>
    </source>
</evidence>
<accession>A0A4P8EEX9</accession>
<dbReference type="Pfam" id="PF00392">
    <property type="entry name" value="GntR"/>
    <property type="match status" value="1"/>
</dbReference>
<keyword evidence="7" id="KW-1185">Reference proteome</keyword>
<protein>
    <submittedName>
        <fullName evidence="6">GntR family transcriptional regulator</fullName>
    </submittedName>
</protein>
<name>A0A4P8EEX9_9RHOB</name>
<dbReference type="InterPro" id="IPR036388">
    <property type="entry name" value="WH-like_DNA-bd_sf"/>
</dbReference>
<evidence type="ECO:0000256" key="3">
    <source>
        <dbReference type="ARBA" id="ARBA00023163"/>
    </source>
</evidence>
<dbReference type="InterPro" id="IPR000524">
    <property type="entry name" value="Tscrpt_reg_HTH_GntR"/>
</dbReference>
<proteinExistence type="predicted"/>
<organism evidence="6 7">
    <name type="scientific">Pseudorhodobacter turbinis</name>
    <dbReference type="NCBI Taxonomy" id="2500533"/>
    <lineage>
        <taxon>Bacteria</taxon>
        <taxon>Pseudomonadati</taxon>
        <taxon>Pseudomonadota</taxon>
        <taxon>Alphaproteobacteria</taxon>
        <taxon>Rhodobacterales</taxon>
        <taxon>Paracoccaceae</taxon>
        <taxon>Pseudorhodobacter</taxon>
    </lineage>
</organism>
<dbReference type="Gene3D" id="1.10.10.10">
    <property type="entry name" value="Winged helix-like DNA-binding domain superfamily/Winged helix DNA-binding domain"/>
    <property type="match status" value="1"/>
</dbReference>
<dbReference type="AlphaFoldDB" id="A0A4P8EEX9"/>
<dbReference type="InterPro" id="IPR011711">
    <property type="entry name" value="GntR_C"/>
</dbReference>
<dbReference type="EMBL" id="CP039964">
    <property type="protein sequence ID" value="QCO55396.1"/>
    <property type="molecule type" value="Genomic_DNA"/>
</dbReference>
<dbReference type="GO" id="GO:0003677">
    <property type="term" value="F:DNA binding"/>
    <property type="evidence" value="ECO:0007669"/>
    <property type="project" value="UniProtKB-KW"/>
</dbReference>
<feature type="domain" description="GntR C-terminal" evidence="5">
    <location>
        <begin position="117"/>
        <end position="240"/>
    </location>
</feature>
<dbReference type="Proteomes" id="UP000298631">
    <property type="component" value="Chromosome"/>
</dbReference>
<dbReference type="SUPFAM" id="SSF46785">
    <property type="entry name" value="Winged helix' DNA-binding domain"/>
    <property type="match status" value="1"/>
</dbReference>
<evidence type="ECO:0000259" key="5">
    <source>
        <dbReference type="SMART" id="SM00895"/>
    </source>
</evidence>
<evidence type="ECO:0000256" key="1">
    <source>
        <dbReference type="ARBA" id="ARBA00023015"/>
    </source>
</evidence>
<keyword evidence="1" id="KW-0805">Transcription regulation</keyword>
<dbReference type="OrthoDB" id="9815654at2"/>
<dbReference type="KEGG" id="pseb:EOK75_06185"/>
<dbReference type="PANTHER" id="PTHR43537">
    <property type="entry name" value="TRANSCRIPTIONAL REGULATOR, GNTR FAMILY"/>
    <property type="match status" value="1"/>
</dbReference>
<dbReference type="GO" id="GO:0003700">
    <property type="term" value="F:DNA-binding transcription factor activity"/>
    <property type="evidence" value="ECO:0007669"/>
    <property type="project" value="InterPro"/>
</dbReference>